<dbReference type="Pfam" id="PF13302">
    <property type="entry name" value="Acetyltransf_3"/>
    <property type="match status" value="1"/>
</dbReference>
<gene>
    <name evidence="8" type="ORF">OYT1_ch2188</name>
</gene>
<dbReference type="InterPro" id="IPR003781">
    <property type="entry name" value="CoA-bd"/>
</dbReference>
<dbReference type="SUPFAM" id="SSF56059">
    <property type="entry name" value="Glutathione synthetase ATP-binding domain-like"/>
    <property type="match status" value="1"/>
</dbReference>
<dbReference type="Proteomes" id="UP000033070">
    <property type="component" value="Chromosome"/>
</dbReference>
<dbReference type="PANTHER" id="PTHR43334:SF1">
    <property type="entry name" value="3-HYDROXYPROPIONATE--COA LIGASE [ADP-FORMING]"/>
    <property type="match status" value="1"/>
</dbReference>
<evidence type="ECO:0000313" key="9">
    <source>
        <dbReference type="Proteomes" id="UP000033070"/>
    </source>
</evidence>
<dbReference type="InterPro" id="IPR011761">
    <property type="entry name" value="ATP-grasp"/>
</dbReference>
<dbReference type="Pfam" id="PF13549">
    <property type="entry name" value="ATP-grasp_5"/>
    <property type="match status" value="1"/>
</dbReference>
<evidence type="ECO:0000256" key="4">
    <source>
        <dbReference type="ARBA" id="ARBA00060888"/>
    </source>
</evidence>
<dbReference type="GO" id="GO:0005524">
    <property type="term" value="F:ATP binding"/>
    <property type="evidence" value="ECO:0007669"/>
    <property type="project" value="UniProtKB-UniRule"/>
</dbReference>
<dbReference type="InterPro" id="IPR032875">
    <property type="entry name" value="Succ_CoA_lig_flav_dom"/>
</dbReference>
<protein>
    <submittedName>
        <fullName evidence="8">Acetyltransferase Pat</fullName>
    </submittedName>
</protein>
<evidence type="ECO:0000313" key="8">
    <source>
        <dbReference type="EMBL" id="BBE51708.1"/>
    </source>
</evidence>
<dbReference type="GO" id="GO:0043758">
    <property type="term" value="F:acetate-CoA ligase (ADP-forming) activity"/>
    <property type="evidence" value="ECO:0007669"/>
    <property type="project" value="InterPro"/>
</dbReference>
<dbReference type="InterPro" id="IPR000182">
    <property type="entry name" value="GNAT_dom"/>
</dbReference>
<dbReference type="Gene3D" id="3.30.1490.20">
    <property type="entry name" value="ATP-grasp fold, A domain"/>
    <property type="match status" value="1"/>
</dbReference>
<comment type="similarity">
    <text evidence="4">In the N-terminal section; belongs to the acetate CoA ligase alpha subunit family.</text>
</comment>
<dbReference type="GO" id="GO:0046872">
    <property type="term" value="F:metal ion binding"/>
    <property type="evidence" value="ECO:0007669"/>
    <property type="project" value="InterPro"/>
</dbReference>
<dbReference type="Gene3D" id="3.40.630.30">
    <property type="match status" value="1"/>
</dbReference>
<feature type="domain" description="N-acetyltransferase" evidence="7">
    <location>
        <begin position="750"/>
        <end position="905"/>
    </location>
</feature>
<keyword evidence="9" id="KW-1185">Reference proteome</keyword>
<reference evidence="8 9" key="1">
    <citation type="submission" date="2018-06" db="EMBL/GenBank/DDBJ databases">
        <title>OYT1 Genome Sequencing.</title>
        <authorList>
            <person name="Kato S."/>
            <person name="Itoh T."/>
            <person name="Ohkuma M."/>
        </authorList>
    </citation>
    <scope>NUCLEOTIDE SEQUENCE [LARGE SCALE GENOMIC DNA]</scope>
    <source>
        <strain evidence="8 9">OYT1</strain>
    </source>
</reference>
<dbReference type="Gene3D" id="3.30.470.20">
    <property type="entry name" value="ATP-grasp fold, B domain"/>
    <property type="match status" value="1"/>
</dbReference>
<dbReference type="PROSITE" id="PS50975">
    <property type="entry name" value="ATP_GRASP"/>
    <property type="match status" value="1"/>
</dbReference>
<evidence type="ECO:0000259" key="6">
    <source>
        <dbReference type="PROSITE" id="PS50975"/>
    </source>
</evidence>
<dbReference type="Pfam" id="PF19045">
    <property type="entry name" value="Ligase_CoA_2"/>
    <property type="match status" value="1"/>
</dbReference>
<evidence type="ECO:0000256" key="3">
    <source>
        <dbReference type="ARBA" id="ARBA00022840"/>
    </source>
</evidence>
<organism evidence="8 9">
    <name type="scientific">Ferriphaselus amnicola</name>
    <dbReference type="NCBI Taxonomy" id="1188319"/>
    <lineage>
        <taxon>Bacteria</taxon>
        <taxon>Pseudomonadati</taxon>
        <taxon>Pseudomonadota</taxon>
        <taxon>Betaproteobacteria</taxon>
        <taxon>Nitrosomonadales</taxon>
        <taxon>Gallionellaceae</taxon>
        <taxon>Ferriphaselus</taxon>
    </lineage>
</organism>
<evidence type="ECO:0000256" key="2">
    <source>
        <dbReference type="ARBA" id="ARBA00022741"/>
    </source>
</evidence>
<dbReference type="InterPro" id="IPR016102">
    <property type="entry name" value="Succinyl-CoA_synth-like"/>
</dbReference>
<dbReference type="KEGG" id="fam:OYT1_ch2188"/>
<dbReference type="SUPFAM" id="SSF51735">
    <property type="entry name" value="NAD(P)-binding Rossmann-fold domains"/>
    <property type="match status" value="1"/>
</dbReference>
<dbReference type="Gene3D" id="3.40.50.261">
    <property type="entry name" value="Succinyl-CoA synthetase domains"/>
    <property type="match status" value="2"/>
</dbReference>
<dbReference type="InterPro" id="IPR036291">
    <property type="entry name" value="NAD(P)-bd_dom_sf"/>
</dbReference>
<keyword evidence="8" id="KW-0808">Transferase</keyword>
<dbReference type="SUPFAM" id="SSF52210">
    <property type="entry name" value="Succinyl-CoA synthetase domains"/>
    <property type="match status" value="2"/>
</dbReference>
<evidence type="ECO:0000256" key="1">
    <source>
        <dbReference type="ARBA" id="ARBA00022598"/>
    </source>
</evidence>
<keyword evidence="3 5" id="KW-0067">ATP-binding</keyword>
<proteinExistence type="inferred from homology"/>
<dbReference type="PANTHER" id="PTHR43334">
    <property type="entry name" value="ACETATE--COA LIGASE [ADP-FORMING]"/>
    <property type="match status" value="1"/>
</dbReference>
<dbReference type="AlphaFoldDB" id="A0A2Z6GDV2"/>
<keyword evidence="1" id="KW-0436">Ligase</keyword>
<dbReference type="GO" id="GO:0016747">
    <property type="term" value="F:acyltransferase activity, transferring groups other than amino-acyl groups"/>
    <property type="evidence" value="ECO:0007669"/>
    <property type="project" value="InterPro"/>
</dbReference>
<dbReference type="SUPFAM" id="SSF55729">
    <property type="entry name" value="Acyl-CoA N-acyltransferases (Nat)"/>
    <property type="match status" value="1"/>
</dbReference>
<dbReference type="EMBL" id="AP018738">
    <property type="protein sequence ID" value="BBE51708.1"/>
    <property type="molecule type" value="Genomic_DNA"/>
</dbReference>
<evidence type="ECO:0000256" key="5">
    <source>
        <dbReference type="PROSITE-ProRule" id="PRU00409"/>
    </source>
</evidence>
<sequence length="905" mass="98206">MIAANTSSQQHKIMGKHYLNPLFAPKSVAVFGASDRIDAVGQIVFQNMLESSFKGALFPINAKSTEIQGQRAYASLADIEEPVELVVIATPPHTVPGIIEDCGVHGVKAAVIITAGFAEAGTAGVKLEKELVETARRYGIRLVGPNCLGIMRPSIGLNATFNKGGVKAGNIAFVSQSGALCTAILDWAHSNDVGFSSVVSMGSSTDVDFGEILDYLVSDPQTQSILMYIEGIRNARSFMSALRAAARIKPVILVKVGRHAAGSKAAMSHTASLVGADDVFDAAVNRAGVIRVQTITQLFTAAKALSCGFRPVGNRLAIVTNGGGPGVMATDRAVDLGLTMATLSDATIDYLNQHLPPNWPHANPVDVIGDAQADRYHHAVKACLEDENVDGVLAILTPQAMTKPLASAQALIELTNTHSKPLLTCWMGESQVADAREAFNLAHRPHFRTPEPAVEVFAHLSAYYRNQKLLMQMPGPSSHHIEPDVESANLIIEGAMQERRKVLTEMESKALLAAFHIPVAKTMVAHSPNEALLIAQQLGFPVAMKINSHDISHKSDAGGVMLNLSNAHEVRAAYQQIIDNVSRKLPQAKLDGISIEPMVVKPNGRELMIGVTSDPVFGPVITFGAGGTTVEIMGDRAVALPPLNGFLVKELVRETRIAKMLKAFRNMPPANMEALEDVLLRVSEMVCELPLIKEMDINPLILDEHGALAADARVVVEFRQPSADRYAHMAIYPYPTHLVNEWQLADGTELTIRPIRPEDAELVQRFVRDLSDESKYFRFMNSVQELTETMLVRFTQIDYSREMALVAMTEEHGQEVELGVARYATNPDGLSCEFALVVADNLTGKGLGQKLMTSLMEAARNMGLRTIEGEVLNNNHNMLKLMTRLGFTIQVSQEDHTIMKVSKAL</sequence>
<feature type="domain" description="ATP-grasp" evidence="6">
    <location>
        <begin position="509"/>
        <end position="545"/>
    </location>
</feature>
<keyword evidence="2 5" id="KW-0547">Nucleotide-binding</keyword>
<dbReference type="STRING" id="1188319.OYT1_01177"/>
<dbReference type="FunFam" id="3.30.1490.20:FF:000020">
    <property type="entry name" value="Protein lysine acetyltransferase"/>
    <property type="match status" value="1"/>
</dbReference>
<dbReference type="InterPro" id="IPR043938">
    <property type="entry name" value="Ligase_CoA_dom"/>
</dbReference>
<dbReference type="PROSITE" id="PS51186">
    <property type="entry name" value="GNAT"/>
    <property type="match status" value="1"/>
</dbReference>
<dbReference type="Pfam" id="PF13380">
    <property type="entry name" value="CoA_binding_2"/>
    <property type="match status" value="1"/>
</dbReference>
<dbReference type="Gene3D" id="3.40.50.720">
    <property type="entry name" value="NAD(P)-binding Rossmann-like Domain"/>
    <property type="match status" value="1"/>
</dbReference>
<dbReference type="SMART" id="SM00881">
    <property type="entry name" value="CoA_binding"/>
    <property type="match status" value="1"/>
</dbReference>
<dbReference type="InterPro" id="IPR051538">
    <property type="entry name" value="Acyl-CoA_Synth/Transferase"/>
</dbReference>
<dbReference type="Pfam" id="PF13607">
    <property type="entry name" value="Succ_CoA_lig"/>
    <property type="match status" value="1"/>
</dbReference>
<name>A0A2Z6GDV2_9PROT</name>
<accession>A0A2Z6GDV2</accession>
<dbReference type="InterPro" id="IPR016181">
    <property type="entry name" value="Acyl_CoA_acyltransferase"/>
</dbReference>
<evidence type="ECO:0000259" key="7">
    <source>
        <dbReference type="PROSITE" id="PS51186"/>
    </source>
</evidence>
<dbReference type="InterPro" id="IPR013815">
    <property type="entry name" value="ATP_grasp_subdomain_1"/>
</dbReference>